<sequence length="1884" mass="201890">MHVGLDSDVWDGMGWGVASMIQKDDYRQAPTVRPTPVASQYTRLVQRRRRACGPCTVCTMAVAAALRMFPGIVFDPREPVPPRFAHLVDNRDDDAGIFGRWNRDRNPWGLGDGGVGGGGGGGRGEDRGFVHLARVGPHHGPHHGGNDRYGQHRRIDPWAPEPHIRPHEPAHEYERPQQPRQGFLPPLSSSVKVQVVHDTAKFTVTHVFWNRADTIKQGTYQFPLPLDATVTEFNCRIGVNRVIRGKVKGKEEARRDFDNAVRQGRTGGLVEQQTAEIFTINLANIEANTKMRAELSFMCLLKHRTSNNRDVFTLTVPTFIAPRYGDVPHGVAVEQENSHWLNFEADILTADELITVNSDTHNIRFERAAGQRACQTWDDFVMRRDDAEMSQKTGRIQLEDGRTSLGKDLVITITTAQSENRENPLACVEVHPDLDNHKAVMLTLPSEYLLTGEGFSHDGEIIFVADRSGSMTDKIESLKSAMLFFINGIPENRPFNIWCFGSECEYMWPRSKGLTEQTRQEAINYVQRNFAADMGGTDILPALKKIYESRGGYHTLDVVVLTDGAIWGPQETIDYVKEKRLVSEGLFRCFALGIGYSVSHELVEGLAKAGGGYAEVITNVYGGGWEDRVVAVLKSALAGHVGSVEMQLEWHGEDGQELVQPPVSFKQSPADISAISPFIRNRVFLLFDSGVQTAQLTAVKLNIRVPGSEAVTKRVLPKRLLQPDATLHKLAVRALLGDLERGESWLHRRRGGVDDAVVRQEAIDLGMKWSLVSKWTSLYAVEEETAEPLDIEIPDLEPSDDDNDVLLRARGGANQNAGLLGPGATAGRGGTESDLVSDSEEDDVQSTRDDGSDSGSDDADDGDHGPDGGAGAAGQHGDGSGTGGADGGPDGDNGAGPDAAPDNFPDGAPGGHPDEAPDGPGDRGSDDAESPMYDQDAIQNLTGGNADALNAPMEVSDNDWESASEAPRTNSQIHRGMGMWQRGVAATAGLVQHQRARSRTRSRSRSRSRSRTRQRNHSGARATVQGTAALGAAVVAAGLAAPASAWRTRSGGFRDRDRARSRSSSRRRSSRLSRSPENPAVTLRTFARVDWIDDLSSTGSANSTNMDCEVGSAPPADNPFAPSGQASDAWESTASKEKPLPDSSSPYPWSSNPAASRSTRTTTSAFSAGSSLFTRAKGTYGLKKAKLATGAGSAAIPEASRASRDAARAAARGASLYTAPSDFLSAATAPLPAARHGSMVDPTSLSHSSSPGEATARPSSRSEKEREALRLFGSRASRDTTTSTTSTASQASWFPSTGPSLAPPTQSASPGAAAPPAPPAMPPTLYPPSSSAASPGRWGALLQRMPPSTSPSTTSMTLDADVYPSSISLGSYAYPASNIANPSSQQSITQQPMMQQPVIQQTHQQSFSPSFLRSSEQPTYPSAPPPSAPPRQSSIGSDDSWNFQSYSTPDPASLTMGSDPFFGAAPPTARNPTRSHGGGHVPRASAPPLSFATSQDSYAGGNYSPSAWDASPSMPPVMRVLSRPVSSYPETPSLVGEPQTASAPVFNPPASTFFMDSGRSAPKTEEELAAERFVRDILTFQRSDGSFHFRDDEELKGSLGPSLFGVVTALRRYLAGDKCPEPTKRLLAVAAAVVALLEEQFAACRALWVLMAGKATDYVTRNARHGRAGRQLLEEARRNVKGMGQVMGEVRDVQARAEDASDVVEEASRGRTRRPGVSRAKEGHRAVIHGQPSTGGRAGGKAMDPEGPSAVDVAAPQGRLQCCSQPSRNLERAWNLRCEARAAKKDGMEGSAAAPPLSCAALRCAVPRCVAPPMTTQSSVAKQAAGSLNLAATPCCLPARQSRYLHPLSLPPSPPVASPSSEKKKHTRSPAYLMTHTTLVAHLA</sequence>
<feature type="domain" description="VWFA" evidence="2">
    <location>
        <begin position="460"/>
        <end position="641"/>
    </location>
</feature>
<feature type="compositionally biased region" description="Low complexity" evidence="1">
    <location>
        <begin position="1303"/>
        <end position="1312"/>
    </location>
</feature>
<feature type="compositionally biased region" description="Basic residues" evidence="1">
    <location>
        <begin position="1061"/>
        <end position="1071"/>
    </location>
</feature>
<feature type="region of interest" description="Disordered" evidence="1">
    <location>
        <begin position="1701"/>
        <end position="1750"/>
    </location>
</feature>
<feature type="compositionally biased region" description="Pro residues" evidence="1">
    <location>
        <begin position="1313"/>
        <end position="1326"/>
    </location>
</feature>
<dbReference type="Proteomes" id="UP001287286">
    <property type="component" value="Unassembled WGS sequence"/>
</dbReference>
<feature type="region of interest" description="Disordered" evidence="1">
    <location>
        <begin position="1098"/>
        <end position="1165"/>
    </location>
</feature>
<feature type="compositionally biased region" description="Basic residues" evidence="1">
    <location>
        <begin position="994"/>
        <end position="1018"/>
    </location>
</feature>
<dbReference type="PANTHER" id="PTHR45737">
    <property type="entry name" value="VON WILLEBRAND FACTOR A DOMAIN-CONTAINING PROTEIN 5A"/>
    <property type="match status" value="1"/>
</dbReference>
<feature type="compositionally biased region" description="Basic and acidic residues" evidence="1">
    <location>
        <begin position="1260"/>
        <end position="1269"/>
    </location>
</feature>
<feature type="compositionally biased region" description="Basic and acidic residues" evidence="1">
    <location>
        <begin position="912"/>
        <end position="926"/>
    </location>
</feature>
<name>A0ABR0CF56_PURLI</name>
<feature type="region of interest" description="Disordered" evidence="1">
    <location>
        <begin position="1382"/>
        <end position="1497"/>
    </location>
</feature>
<feature type="region of interest" description="Disordered" evidence="1">
    <location>
        <begin position="1187"/>
        <end position="1213"/>
    </location>
</feature>
<dbReference type="PROSITE" id="PS50234">
    <property type="entry name" value="VWFA"/>
    <property type="match status" value="1"/>
</dbReference>
<feature type="compositionally biased region" description="Polar residues" evidence="1">
    <location>
        <begin position="1241"/>
        <end position="1252"/>
    </location>
</feature>
<organism evidence="4 5">
    <name type="scientific">Purpureocillium lilacinum</name>
    <name type="common">Paecilomyces lilacinus</name>
    <dbReference type="NCBI Taxonomy" id="33203"/>
    <lineage>
        <taxon>Eukaryota</taxon>
        <taxon>Fungi</taxon>
        <taxon>Dikarya</taxon>
        <taxon>Ascomycota</taxon>
        <taxon>Pezizomycotina</taxon>
        <taxon>Sordariomycetes</taxon>
        <taxon>Hypocreomycetidae</taxon>
        <taxon>Hypocreales</taxon>
        <taxon>Ophiocordycipitaceae</taxon>
        <taxon>Purpureocillium</taxon>
    </lineage>
</organism>
<feature type="region of interest" description="Disordered" evidence="1">
    <location>
        <begin position="813"/>
        <end position="975"/>
    </location>
</feature>
<feature type="compositionally biased region" description="Polar residues" evidence="1">
    <location>
        <begin position="1124"/>
        <end position="1133"/>
    </location>
</feature>
<feature type="region of interest" description="Disordered" evidence="1">
    <location>
        <begin position="1234"/>
        <end position="1358"/>
    </location>
</feature>
<dbReference type="Gene3D" id="3.40.50.410">
    <property type="entry name" value="von Willebrand factor, type A domain"/>
    <property type="match status" value="1"/>
</dbReference>
<feature type="compositionally biased region" description="Gly residues" evidence="1">
    <location>
        <begin position="820"/>
        <end position="830"/>
    </location>
</feature>
<evidence type="ECO:0000256" key="1">
    <source>
        <dbReference type="SAM" id="MobiDB-lite"/>
    </source>
</evidence>
<dbReference type="InterPro" id="IPR002035">
    <property type="entry name" value="VWF_A"/>
</dbReference>
<dbReference type="InterPro" id="IPR036465">
    <property type="entry name" value="vWFA_dom_sf"/>
</dbReference>
<evidence type="ECO:0000313" key="5">
    <source>
        <dbReference type="Proteomes" id="UP001287286"/>
    </source>
</evidence>
<dbReference type="Pfam" id="PF08487">
    <property type="entry name" value="VIT"/>
    <property type="match status" value="1"/>
</dbReference>
<dbReference type="EMBL" id="JAWRVI010000003">
    <property type="protein sequence ID" value="KAK4094656.1"/>
    <property type="molecule type" value="Genomic_DNA"/>
</dbReference>
<feature type="compositionally biased region" description="Low complexity" evidence="1">
    <location>
        <begin position="1345"/>
        <end position="1357"/>
    </location>
</feature>
<feature type="region of interest" description="Disordered" evidence="1">
    <location>
        <begin position="989"/>
        <end position="1025"/>
    </location>
</feature>
<comment type="caution">
    <text evidence="4">The sequence shown here is derived from an EMBL/GenBank/DDBJ whole genome shotgun (WGS) entry which is preliminary data.</text>
</comment>
<evidence type="ECO:0000259" key="2">
    <source>
        <dbReference type="PROSITE" id="PS50234"/>
    </source>
</evidence>
<proteinExistence type="predicted"/>
<dbReference type="InterPro" id="IPR013694">
    <property type="entry name" value="VIT"/>
</dbReference>
<dbReference type="PANTHER" id="PTHR45737:SF6">
    <property type="entry name" value="VON WILLEBRAND FACTOR A DOMAIN-CONTAINING PROTEIN 5A"/>
    <property type="match status" value="1"/>
</dbReference>
<feature type="compositionally biased region" description="Polar residues" evidence="1">
    <location>
        <begin position="1431"/>
        <end position="1450"/>
    </location>
</feature>
<feature type="compositionally biased region" description="Gly residues" evidence="1">
    <location>
        <begin position="867"/>
        <end position="894"/>
    </location>
</feature>
<dbReference type="SMART" id="SM00609">
    <property type="entry name" value="VIT"/>
    <property type="match status" value="1"/>
</dbReference>
<feature type="region of interest" description="Disordered" evidence="1">
    <location>
        <begin position="1044"/>
        <end position="1079"/>
    </location>
</feature>
<evidence type="ECO:0000259" key="3">
    <source>
        <dbReference type="PROSITE" id="PS51468"/>
    </source>
</evidence>
<feature type="compositionally biased region" description="Acidic residues" evidence="1">
    <location>
        <begin position="835"/>
        <end position="844"/>
    </location>
</feature>
<feature type="domain" description="VIT" evidence="3">
    <location>
        <begin position="170"/>
        <end position="299"/>
    </location>
</feature>
<gene>
    <name evidence="4" type="ORF">Purlil1_1261</name>
</gene>
<keyword evidence="5" id="KW-1185">Reference proteome</keyword>
<dbReference type="PROSITE" id="PS51468">
    <property type="entry name" value="VIT"/>
    <property type="match status" value="1"/>
</dbReference>
<evidence type="ECO:0008006" key="6">
    <source>
        <dbReference type="Google" id="ProtNLM"/>
    </source>
</evidence>
<feature type="region of interest" description="Disordered" evidence="1">
    <location>
        <begin position="1847"/>
        <end position="1871"/>
    </location>
</feature>
<reference evidence="4 5" key="1">
    <citation type="journal article" date="2024" name="Microbiol. Resour. Announc.">
        <title>Genome annotations for the ascomycete fungi Trichoderma harzianum, Trichoderma aggressivum, and Purpureocillium lilacinum.</title>
        <authorList>
            <person name="Beijen E.P.W."/>
            <person name="Ohm R.A."/>
        </authorList>
    </citation>
    <scope>NUCLEOTIDE SEQUENCE [LARGE SCALE GENOMIC DNA]</scope>
    <source>
        <strain evidence="4 5">CBS 150709</strain>
    </source>
</reference>
<feature type="compositionally biased region" description="Low complexity" evidence="1">
    <location>
        <begin position="1382"/>
        <end position="1402"/>
    </location>
</feature>
<protein>
    <recommendedName>
        <fullName evidence="6">von Willebrand domain containing protein</fullName>
    </recommendedName>
</protein>
<feature type="compositionally biased region" description="Polar residues" evidence="1">
    <location>
        <begin position="1403"/>
        <end position="1420"/>
    </location>
</feature>
<dbReference type="Pfam" id="PF13768">
    <property type="entry name" value="VWA_3"/>
    <property type="match status" value="1"/>
</dbReference>
<feature type="compositionally biased region" description="Low complexity" evidence="1">
    <location>
        <begin position="1150"/>
        <end position="1165"/>
    </location>
</feature>
<accession>A0ABR0CF56</accession>
<evidence type="ECO:0000313" key="4">
    <source>
        <dbReference type="EMBL" id="KAK4094656.1"/>
    </source>
</evidence>
<dbReference type="SUPFAM" id="SSF53300">
    <property type="entry name" value="vWA-like"/>
    <property type="match status" value="1"/>
</dbReference>
<feature type="compositionally biased region" description="Low complexity" evidence="1">
    <location>
        <begin position="1279"/>
        <end position="1292"/>
    </location>
</feature>